<sequence>MSDTKNIRLGTCKVFFNDQDLGLTIGGVELEVTTSTHETKVDQFGETVVEEIITGRNVKVTVPLGETTLENMVRIMPGAKLITDATDPTKKRVDVDVATGQSLLSTAKALRLHPVALPDTNKSEDVIIPKAGTAGALKFSYKNDQERVYNVEFRAYPDPTTGLLLSFGNPDFVGK</sequence>
<keyword evidence="1" id="KW-0614">Plasmid</keyword>
<organism evidence="1">
    <name type="scientific">Aeromonas caviae</name>
    <name type="common">Aeromonas punctata</name>
    <dbReference type="NCBI Taxonomy" id="648"/>
    <lineage>
        <taxon>Bacteria</taxon>
        <taxon>Pseudomonadati</taxon>
        <taxon>Pseudomonadota</taxon>
        <taxon>Gammaproteobacteria</taxon>
        <taxon>Aeromonadales</taxon>
        <taxon>Aeromonadaceae</taxon>
        <taxon>Aeromonas</taxon>
    </lineage>
</organism>
<accession>A0A6M4NPR8</accession>
<name>A0A6M4NPR8_AERCA</name>
<geneLocation type="plasmid" evidence="1">
    <name>p717068-IMP</name>
</geneLocation>
<protein>
    <submittedName>
        <fullName evidence="1">Uncharacterized protein</fullName>
    </submittedName>
</protein>
<dbReference type="RefSeq" id="WP_181715829.1">
    <property type="nucleotide sequence ID" value="NZ_CP091177.1"/>
</dbReference>
<reference evidence="1" key="1">
    <citation type="submission" date="2019-10" db="EMBL/GenBank/DDBJ databases">
        <authorList>
            <person name="Zhou D."/>
            <person name="Cheng Q."/>
        </authorList>
    </citation>
    <scope>NUCLEOTIDE SEQUENCE</scope>
    <source>
        <strain evidence="1">1507-17068</strain>
        <plasmid evidence="1">p717068-IMP</plasmid>
    </source>
</reference>
<proteinExistence type="predicted"/>
<dbReference type="EMBL" id="MN629346">
    <property type="protein sequence ID" value="QJR99819.1"/>
    <property type="molecule type" value="Genomic_DNA"/>
</dbReference>
<dbReference type="AlphaFoldDB" id="A0A6M4NPR8"/>
<evidence type="ECO:0000313" key="1">
    <source>
        <dbReference type="EMBL" id="QJR99819.1"/>
    </source>
</evidence>